<accession>A0A8T0EGL1</accession>
<evidence type="ECO:0000313" key="3">
    <source>
        <dbReference type="Proteomes" id="UP000807504"/>
    </source>
</evidence>
<dbReference type="PANTHER" id="PTHR31935:SF1">
    <property type="entry name" value="COILED-COIL DOMAIN-CONTAINING PROTEIN 13"/>
    <property type="match status" value="1"/>
</dbReference>
<dbReference type="Proteomes" id="UP000807504">
    <property type="component" value="Unassembled WGS sequence"/>
</dbReference>
<feature type="coiled-coil region" evidence="1">
    <location>
        <begin position="69"/>
        <end position="185"/>
    </location>
</feature>
<evidence type="ECO:0000256" key="1">
    <source>
        <dbReference type="SAM" id="Coils"/>
    </source>
</evidence>
<gene>
    <name evidence="2" type="ORF">HNY73_019377</name>
</gene>
<keyword evidence="3" id="KW-1185">Reference proteome</keyword>
<keyword evidence="1" id="KW-0175">Coiled coil</keyword>
<dbReference type="AlphaFoldDB" id="A0A8T0EGL1"/>
<comment type="caution">
    <text evidence="2">The sequence shown here is derived from an EMBL/GenBank/DDBJ whole genome shotgun (WGS) entry which is preliminary data.</text>
</comment>
<sequence length="479" mass="56423">MAEFLEPKYEACEVLPDCLCNLELPHTAEHAHCLPRQVMPMLRFPSEEKEEDAKKKRVQDLLSDFNASRSDDKKLKEKFERRAEELMKELKAEEPQYTWLPREDGPVENSGDRLKYELEQSRFQLAEIRNQMHSLKRELTLYRKLVRQEVGGCYDLHHLMMDKNWKGRAEEIERLKSEIAQLESKAYGHKYLRNPITIPQYNPRFPRIDDLIPKTQAAVLKREVIKRKEDAESKQVSTFMKEYGNLALMYKASSTHNKILAEELRSLKEQLNQHEAKAKDDLELIKNLTAHQMQMRQMVEREAHLATLVDRKQDEASDSATEEKFDAEKYKTLWETSEYQKQSLYEMVRVLTERLNDVMKKADEAGKHCQENQEKKCELEEQLEVQKEARLASAKADKKPKAKKTVAGGKTLPVAEQLEAVKEENKFLKNFLRRAIDAKEEDLRLYKFTMKSIREQYFEALEKIKRMKEEQEQAVPTQK</sequence>
<dbReference type="GO" id="GO:0031122">
    <property type="term" value="P:cytoplasmic microtubule organization"/>
    <property type="evidence" value="ECO:0007669"/>
    <property type="project" value="TreeGrafter"/>
</dbReference>
<dbReference type="EMBL" id="JABXBU010002228">
    <property type="protein sequence ID" value="KAF8772029.1"/>
    <property type="molecule type" value="Genomic_DNA"/>
</dbReference>
<proteinExistence type="predicted"/>
<organism evidence="2 3">
    <name type="scientific">Argiope bruennichi</name>
    <name type="common">Wasp spider</name>
    <name type="synonym">Aranea bruennichi</name>
    <dbReference type="NCBI Taxonomy" id="94029"/>
    <lineage>
        <taxon>Eukaryota</taxon>
        <taxon>Metazoa</taxon>
        <taxon>Ecdysozoa</taxon>
        <taxon>Arthropoda</taxon>
        <taxon>Chelicerata</taxon>
        <taxon>Arachnida</taxon>
        <taxon>Araneae</taxon>
        <taxon>Araneomorphae</taxon>
        <taxon>Entelegynae</taxon>
        <taxon>Araneoidea</taxon>
        <taxon>Araneidae</taxon>
        <taxon>Argiope</taxon>
    </lineage>
</organism>
<name>A0A8T0EGL1_ARGBR</name>
<dbReference type="PANTHER" id="PTHR31935">
    <property type="entry name" value="COILED-COIL DOMAIN-CONTAINING PROTEIN 13"/>
    <property type="match status" value="1"/>
</dbReference>
<dbReference type="GO" id="GO:1905515">
    <property type="term" value="P:non-motile cilium assembly"/>
    <property type="evidence" value="ECO:0007669"/>
    <property type="project" value="TreeGrafter"/>
</dbReference>
<reference evidence="2" key="1">
    <citation type="journal article" date="2020" name="bioRxiv">
        <title>Chromosome-level reference genome of the European wasp spider Argiope bruennichi: a resource for studies on range expansion and evolutionary adaptation.</title>
        <authorList>
            <person name="Sheffer M.M."/>
            <person name="Hoppe A."/>
            <person name="Krehenwinkel H."/>
            <person name="Uhl G."/>
            <person name="Kuss A.W."/>
            <person name="Jensen L."/>
            <person name="Jensen C."/>
            <person name="Gillespie R.G."/>
            <person name="Hoff K.J."/>
            <person name="Prost S."/>
        </authorList>
    </citation>
    <scope>NUCLEOTIDE SEQUENCE</scope>
</reference>
<protein>
    <submittedName>
        <fullName evidence="2">Coiled-coil domain-containing protein 13</fullName>
    </submittedName>
</protein>
<reference evidence="2" key="2">
    <citation type="submission" date="2020-06" db="EMBL/GenBank/DDBJ databases">
        <authorList>
            <person name="Sheffer M."/>
        </authorList>
    </citation>
    <scope>NUCLEOTIDE SEQUENCE</scope>
</reference>
<dbReference type="GO" id="GO:0034451">
    <property type="term" value="C:centriolar satellite"/>
    <property type="evidence" value="ECO:0007669"/>
    <property type="project" value="TreeGrafter"/>
</dbReference>
<evidence type="ECO:0000313" key="2">
    <source>
        <dbReference type="EMBL" id="KAF8772029.1"/>
    </source>
</evidence>
<dbReference type="InterPro" id="IPR038929">
    <property type="entry name" value="CCDC13"/>
</dbReference>
<feature type="coiled-coil region" evidence="1">
    <location>
        <begin position="257"/>
        <end position="288"/>
    </location>
</feature>